<evidence type="ECO:0000313" key="1">
    <source>
        <dbReference type="EMBL" id="SED92579.1"/>
    </source>
</evidence>
<organism evidence="1 2">
    <name type="scientific">Bradyrhizobium lablabi</name>
    <dbReference type="NCBI Taxonomy" id="722472"/>
    <lineage>
        <taxon>Bacteria</taxon>
        <taxon>Pseudomonadati</taxon>
        <taxon>Pseudomonadota</taxon>
        <taxon>Alphaproteobacteria</taxon>
        <taxon>Hyphomicrobiales</taxon>
        <taxon>Nitrobacteraceae</taxon>
        <taxon>Bradyrhizobium</taxon>
    </lineage>
</organism>
<name>A0A1M7EB45_9BRAD</name>
<dbReference type="AlphaFoldDB" id="A0A1M7EB45"/>
<gene>
    <name evidence="1" type="ORF">SAMN05444171_5675</name>
</gene>
<evidence type="ECO:0000313" key="2">
    <source>
        <dbReference type="Proteomes" id="UP000183208"/>
    </source>
</evidence>
<accession>A0A1M7EB45</accession>
<reference evidence="1 2" key="1">
    <citation type="submission" date="2016-10" db="EMBL/GenBank/DDBJ databases">
        <authorList>
            <person name="de Groot N.N."/>
        </authorList>
    </citation>
    <scope>NUCLEOTIDE SEQUENCE [LARGE SCALE GENOMIC DNA]</scope>
    <source>
        <strain evidence="1 2">GAS522</strain>
    </source>
</reference>
<sequence length="95" mass="10567">MFVGARMPLLLSLAPLLRGRDERSSLLEGWGEGLSPRVRCERLDLYPLTRIASAMQSDLSRKRGEVKRAASGFLIHTTGERPPSTLMAVPVMYEP</sequence>
<protein>
    <submittedName>
        <fullName evidence="1">Uncharacterized protein</fullName>
    </submittedName>
</protein>
<proteinExistence type="predicted"/>
<dbReference type="EMBL" id="FNTI01000001">
    <property type="protein sequence ID" value="SED92579.1"/>
    <property type="molecule type" value="Genomic_DNA"/>
</dbReference>
<dbReference type="Proteomes" id="UP000183208">
    <property type="component" value="Unassembled WGS sequence"/>
</dbReference>